<dbReference type="Gene3D" id="3.30.470.20">
    <property type="entry name" value="ATP-grasp fold, B domain"/>
    <property type="match status" value="1"/>
</dbReference>
<keyword evidence="2 4" id="KW-0547">Nucleotide-binding</keyword>
<organism evidence="6 7">
    <name type="scientific">Paenibacillus woosongensis</name>
    <dbReference type="NCBI Taxonomy" id="307580"/>
    <lineage>
        <taxon>Bacteria</taxon>
        <taxon>Bacillati</taxon>
        <taxon>Bacillota</taxon>
        <taxon>Bacilli</taxon>
        <taxon>Bacillales</taxon>
        <taxon>Paenibacillaceae</taxon>
        <taxon>Paenibacillus</taxon>
    </lineage>
</organism>
<evidence type="ECO:0000313" key="6">
    <source>
        <dbReference type="EMBL" id="MUG43851.1"/>
    </source>
</evidence>
<dbReference type="GO" id="GO:0046872">
    <property type="term" value="F:metal ion binding"/>
    <property type="evidence" value="ECO:0007669"/>
    <property type="project" value="UniProtKB-KW"/>
</dbReference>
<sequence>MKREKGRIPVQSILILCREETPDVTELAAALNGRGLDTICARPYEITIDMDMSGTRFKFNDRTLNLACVLGWVSLSQREYGLWLLKAFEICGIPVINGSDVLGSGQNKFLNSVLLTVHQIPHIPTRFIGSCEQLEETAEILGFPLVLKPVIGAKGEQVVRVDDINSLRNLAPYYLRDHKALYVQACLDKPGRDIRVRVVDYRAEFAFFRYAVDGGFLTNLSSGGTWEACPLAPRMIELAELCSRIFQAPVAGVDLLEVDDDDYVVIEVNTTPAITWPHMETVRHVADLIEQRVHLSFGR</sequence>
<reference evidence="6 7" key="1">
    <citation type="submission" date="2019-11" db="EMBL/GenBank/DDBJ databases">
        <title>Draft genome sequences of five Paenibacillus species of dairy origin.</title>
        <authorList>
            <person name="Olajide A.M."/>
            <person name="Chen S."/>
            <person name="Lapointe G."/>
        </authorList>
    </citation>
    <scope>NUCLEOTIDE SEQUENCE [LARGE SCALE GENOMIC DNA]</scope>
    <source>
        <strain evidence="6 7">12CR55</strain>
    </source>
</reference>
<evidence type="ECO:0000256" key="1">
    <source>
        <dbReference type="ARBA" id="ARBA00022723"/>
    </source>
</evidence>
<dbReference type="PANTHER" id="PTHR21621">
    <property type="entry name" value="RIBOSOMAL PROTEIN S6 MODIFICATION PROTEIN"/>
    <property type="match status" value="1"/>
</dbReference>
<dbReference type="PROSITE" id="PS50975">
    <property type="entry name" value="ATP_GRASP"/>
    <property type="match status" value="1"/>
</dbReference>
<evidence type="ECO:0000313" key="7">
    <source>
        <dbReference type="Proteomes" id="UP000447876"/>
    </source>
</evidence>
<proteinExistence type="predicted"/>
<dbReference type="GO" id="GO:0016879">
    <property type="term" value="F:ligase activity, forming carbon-nitrogen bonds"/>
    <property type="evidence" value="ECO:0007669"/>
    <property type="project" value="TreeGrafter"/>
</dbReference>
<evidence type="ECO:0000256" key="3">
    <source>
        <dbReference type="ARBA" id="ARBA00022840"/>
    </source>
</evidence>
<evidence type="ECO:0000256" key="4">
    <source>
        <dbReference type="PROSITE-ProRule" id="PRU00409"/>
    </source>
</evidence>
<name>A0A7X2YXR4_9BACL</name>
<dbReference type="Gene3D" id="3.30.1490.20">
    <property type="entry name" value="ATP-grasp fold, A domain"/>
    <property type="match status" value="1"/>
</dbReference>
<dbReference type="PANTHER" id="PTHR21621:SF0">
    <property type="entry name" value="BETA-CITRYLGLUTAMATE SYNTHASE B-RELATED"/>
    <property type="match status" value="1"/>
</dbReference>
<keyword evidence="3 4" id="KW-0067">ATP-binding</keyword>
<feature type="domain" description="ATP-grasp" evidence="5">
    <location>
        <begin position="112"/>
        <end position="297"/>
    </location>
</feature>
<comment type="caution">
    <text evidence="6">The sequence shown here is derived from an EMBL/GenBank/DDBJ whole genome shotgun (WGS) entry which is preliminary data.</text>
</comment>
<dbReference type="EMBL" id="WNZW01000001">
    <property type="protein sequence ID" value="MUG43851.1"/>
    <property type="molecule type" value="Genomic_DNA"/>
</dbReference>
<keyword evidence="6" id="KW-0436">Ligase</keyword>
<dbReference type="Proteomes" id="UP000447876">
    <property type="component" value="Unassembled WGS sequence"/>
</dbReference>
<dbReference type="InterPro" id="IPR013815">
    <property type="entry name" value="ATP_grasp_subdomain_1"/>
</dbReference>
<dbReference type="AlphaFoldDB" id="A0A7X2YXR4"/>
<gene>
    <name evidence="6" type="ORF">GNP95_02360</name>
</gene>
<protein>
    <submittedName>
        <fullName evidence="6">RimK family alpha-L-glutamate ligase</fullName>
    </submittedName>
</protein>
<keyword evidence="1" id="KW-0479">Metal-binding</keyword>
<evidence type="ECO:0000256" key="2">
    <source>
        <dbReference type="ARBA" id="ARBA00022741"/>
    </source>
</evidence>
<accession>A0A7X2YXR4</accession>
<dbReference type="GO" id="GO:0005524">
    <property type="term" value="F:ATP binding"/>
    <property type="evidence" value="ECO:0007669"/>
    <property type="project" value="UniProtKB-UniRule"/>
</dbReference>
<dbReference type="SUPFAM" id="SSF56059">
    <property type="entry name" value="Glutathione synthetase ATP-binding domain-like"/>
    <property type="match status" value="1"/>
</dbReference>
<dbReference type="InterPro" id="IPR011761">
    <property type="entry name" value="ATP-grasp"/>
</dbReference>
<dbReference type="Gene3D" id="3.40.50.20">
    <property type="match status" value="1"/>
</dbReference>
<dbReference type="InterPro" id="IPR013651">
    <property type="entry name" value="ATP-grasp_RimK-type"/>
</dbReference>
<dbReference type="Pfam" id="PF08443">
    <property type="entry name" value="RimK"/>
    <property type="match status" value="1"/>
</dbReference>
<dbReference type="InterPro" id="IPR004666">
    <property type="entry name" value="Rp_bS6_RimK/Lys_biosynth_LsyX"/>
</dbReference>
<evidence type="ECO:0000259" key="5">
    <source>
        <dbReference type="PROSITE" id="PS50975"/>
    </source>
</evidence>
<dbReference type="GO" id="GO:0005737">
    <property type="term" value="C:cytoplasm"/>
    <property type="evidence" value="ECO:0007669"/>
    <property type="project" value="TreeGrafter"/>
</dbReference>
<dbReference type="NCBIfam" id="TIGR00768">
    <property type="entry name" value="rimK_fam"/>
    <property type="match status" value="1"/>
</dbReference>